<feature type="region of interest" description="Disordered" evidence="8">
    <location>
        <begin position="1"/>
        <end position="61"/>
    </location>
</feature>
<dbReference type="InParanoid" id="A0A6C2YHL6"/>
<keyword evidence="12" id="KW-1185">Reference proteome</keyword>
<organism evidence="11">
    <name type="scientific">Tuwongella immobilis</name>
    <dbReference type="NCBI Taxonomy" id="692036"/>
    <lineage>
        <taxon>Bacteria</taxon>
        <taxon>Pseudomonadati</taxon>
        <taxon>Planctomycetota</taxon>
        <taxon>Planctomycetia</taxon>
        <taxon>Gemmatales</taxon>
        <taxon>Gemmataceae</taxon>
        <taxon>Tuwongella</taxon>
    </lineage>
</organism>
<evidence type="ECO:0000256" key="9">
    <source>
        <dbReference type="SAM" id="Phobius"/>
    </source>
</evidence>
<keyword evidence="4 7" id="KW-0547">Nucleotide-binding</keyword>
<dbReference type="RefSeq" id="WP_162656227.1">
    <property type="nucleotide sequence ID" value="NZ_LR593887.1"/>
</dbReference>
<evidence type="ECO:0000256" key="7">
    <source>
        <dbReference type="PROSITE-ProRule" id="PRU10141"/>
    </source>
</evidence>
<dbReference type="GO" id="GO:0004674">
    <property type="term" value="F:protein serine/threonine kinase activity"/>
    <property type="evidence" value="ECO:0007669"/>
    <property type="project" value="UniProtKB-KW"/>
</dbReference>
<dbReference type="FunFam" id="1.10.510.10:FF:000021">
    <property type="entry name" value="Serine/threonine protein kinase"/>
    <property type="match status" value="1"/>
</dbReference>
<dbReference type="PROSITE" id="PS00107">
    <property type="entry name" value="PROTEIN_KINASE_ATP"/>
    <property type="match status" value="1"/>
</dbReference>
<feature type="transmembrane region" description="Helical" evidence="9">
    <location>
        <begin position="493"/>
        <end position="513"/>
    </location>
</feature>
<keyword evidence="9" id="KW-1133">Transmembrane helix</keyword>
<dbReference type="KEGG" id="tim:GMBLW1_29400"/>
<keyword evidence="6 7" id="KW-0067">ATP-binding</keyword>
<evidence type="ECO:0000259" key="10">
    <source>
        <dbReference type="PROSITE" id="PS50011"/>
    </source>
</evidence>
<evidence type="ECO:0000313" key="12">
    <source>
        <dbReference type="Proteomes" id="UP000464378"/>
    </source>
</evidence>
<feature type="transmembrane region" description="Helical" evidence="9">
    <location>
        <begin position="354"/>
        <end position="377"/>
    </location>
</feature>
<dbReference type="Proteomes" id="UP000464378">
    <property type="component" value="Chromosome"/>
</dbReference>
<dbReference type="SMART" id="SM00220">
    <property type="entry name" value="S_TKc"/>
    <property type="match status" value="1"/>
</dbReference>
<keyword evidence="2 11" id="KW-0723">Serine/threonine-protein kinase</keyword>
<accession>A0A6C2YHL6</accession>
<evidence type="ECO:0000313" key="11">
    <source>
        <dbReference type="EMBL" id="VIP01020.1"/>
    </source>
</evidence>
<sequence>MSDSQPNSGDQSVPPGQMKLPPSHAPTIVHSGDMGTLQSPPPITPPNSADGTGPTLPKIPGYEIQGELGRGGMGIVYKAVQPSLRRTVALKVLLSGTLASPQDRKRFQLEAESAGSLIHPNIVNVFDFGEIDGKPFFSMQYVEGHSLADRVRRGALQPMEAARLVATIARALEFAHERGVLHRDLKPHNILLNEEEHPYLTDFGLARRVDEPGKTQTGTILGTPAYMPPEQAQADTNLTPATDIYSLGAVLYECITGKPPFEGDHAIEIIAQVIDNPPVAPREINPEIPRDLETICLKCLEKDPLQRYASADELANDLQRFLNGESIQARSLNLMERMVRAIEHDRLDEEFAKYGSLFCWYSLVMAIPEVMITFIILNDLDGTLLALVQFSRAALFVILLAWYRNWKIIPQTATERHLWSVWGGYLVCCFVIGFSNRMLMGWETKVEPRLYISLAPMTALAFISIASRFWGGFYVCAACFMLLPVVMVQDLRWAALEFGALWAVILFTIGLRLQKLAAAYHARSHSQ</sequence>
<proteinExistence type="predicted"/>
<dbReference type="InterPro" id="IPR000719">
    <property type="entry name" value="Prot_kinase_dom"/>
</dbReference>
<dbReference type="EC" id="2.7.11.1" evidence="1"/>
<feature type="transmembrane region" description="Helical" evidence="9">
    <location>
        <begin position="460"/>
        <end position="487"/>
    </location>
</feature>
<name>A0A6C2YHL6_9BACT</name>
<keyword evidence="5 11" id="KW-0418">Kinase</keyword>
<dbReference type="Gene3D" id="3.30.200.20">
    <property type="entry name" value="Phosphorylase Kinase, domain 1"/>
    <property type="match status" value="1"/>
</dbReference>
<evidence type="ECO:0000256" key="1">
    <source>
        <dbReference type="ARBA" id="ARBA00012513"/>
    </source>
</evidence>
<dbReference type="EMBL" id="LR593887">
    <property type="protein sequence ID" value="VTR97465.1"/>
    <property type="molecule type" value="Genomic_DNA"/>
</dbReference>
<dbReference type="PANTHER" id="PTHR43289">
    <property type="entry name" value="MITOGEN-ACTIVATED PROTEIN KINASE KINASE KINASE 20-RELATED"/>
    <property type="match status" value="1"/>
</dbReference>
<feature type="transmembrane region" description="Helical" evidence="9">
    <location>
        <begin position="422"/>
        <end position="439"/>
    </location>
</feature>
<dbReference type="InterPro" id="IPR011009">
    <property type="entry name" value="Kinase-like_dom_sf"/>
</dbReference>
<keyword evidence="9" id="KW-0812">Transmembrane</keyword>
<dbReference type="InterPro" id="IPR008271">
    <property type="entry name" value="Ser/Thr_kinase_AS"/>
</dbReference>
<dbReference type="EMBL" id="LR586016">
    <property type="protein sequence ID" value="VIP01020.1"/>
    <property type="molecule type" value="Genomic_DNA"/>
</dbReference>
<dbReference type="Pfam" id="PF00069">
    <property type="entry name" value="Pkinase"/>
    <property type="match status" value="1"/>
</dbReference>
<protein>
    <recommendedName>
        <fullName evidence="1">non-specific serine/threonine protein kinase</fullName>
        <ecNumber evidence="1">2.7.11.1</ecNumber>
    </recommendedName>
</protein>
<gene>
    <name evidence="11" type="ORF">GMBLW1_29400</name>
</gene>
<evidence type="ECO:0000256" key="2">
    <source>
        <dbReference type="ARBA" id="ARBA00022527"/>
    </source>
</evidence>
<feature type="binding site" evidence="7">
    <location>
        <position position="91"/>
    </location>
    <ligand>
        <name>ATP</name>
        <dbReference type="ChEBI" id="CHEBI:30616"/>
    </ligand>
</feature>
<dbReference type="PROSITE" id="PS00108">
    <property type="entry name" value="PROTEIN_KINASE_ST"/>
    <property type="match status" value="1"/>
</dbReference>
<evidence type="ECO:0000256" key="3">
    <source>
        <dbReference type="ARBA" id="ARBA00022679"/>
    </source>
</evidence>
<dbReference type="SUPFAM" id="SSF56112">
    <property type="entry name" value="Protein kinase-like (PK-like)"/>
    <property type="match status" value="1"/>
</dbReference>
<dbReference type="InterPro" id="IPR017441">
    <property type="entry name" value="Protein_kinase_ATP_BS"/>
</dbReference>
<reference evidence="11" key="1">
    <citation type="submission" date="2019-04" db="EMBL/GenBank/DDBJ databases">
        <authorList>
            <consortium name="Science for Life Laboratories"/>
        </authorList>
    </citation>
    <scope>NUCLEOTIDE SEQUENCE</scope>
    <source>
        <strain evidence="11">MBLW1</strain>
    </source>
</reference>
<dbReference type="Gene3D" id="1.10.510.10">
    <property type="entry name" value="Transferase(Phosphotransferase) domain 1"/>
    <property type="match status" value="1"/>
</dbReference>
<dbReference type="PROSITE" id="PS50011">
    <property type="entry name" value="PROTEIN_KINASE_DOM"/>
    <property type="match status" value="1"/>
</dbReference>
<keyword evidence="9" id="KW-0472">Membrane</keyword>
<dbReference type="CDD" id="cd14014">
    <property type="entry name" value="STKc_PknB_like"/>
    <property type="match status" value="1"/>
</dbReference>
<feature type="domain" description="Protein kinase" evidence="10">
    <location>
        <begin position="62"/>
        <end position="322"/>
    </location>
</feature>
<evidence type="ECO:0000256" key="6">
    <source>
        <dbReference type="ARBA" id="ARBA00022840"/>
    </source>
</evidence>
<dbReference type="PANTHER" id="PTHR43289:SF6">
    <property type="entry name" value="SERINE_THREONINE-PROTEIN KINASE NEKL-3"/>
    <property type="match status" value="1"/>
</dbReference>
<feature type="compositionally biased region" description="Polar residues" evidence="8">
    <location>
        <begin position="1"/>
        <end position="11"/>
    </location>
</feature>
<dbReference type="AlphaFoldDB" id="A0A6C2YHL6"/>
<feature type="transmembrane region" description="Helical" evidence="9">
    <location>
        <begin position="384"/>
        <end position="402"/>
    </location>
</feature>
<evidence type="ECO:0000256" key="5">
    <source>
        <dbReference type="ARBA" id="ARBA00022777"/>
    </source>
</evidence>
<evidence type="ECO:0000256" key="8">
    <source>
        <dbReference type="SAM" id="MobiDB-lite"/>
    </source>
</evidence>
<evidence type="ECO:0000256" key="4">
    <source>
        <dbReference type="ARBA" id="ARBA00022741"/>
    </source>
</evidence>
<dbReference type="GO" id="GO:0005524">
    <property type="term" value="F:ATP binding"/>
    <property type="evidence" value="ECO:0007669"/>
    <property type="project" value="UniProtKB-UniRule"/>
</dbReference>
<keyword evidence="3" id="KW-0808">Transferase</keyword>